<dbReference type="Gene3D" id="1.10.150.240">
    <property type="entry name" value="Putative phosphatase, domain 2"/>
    <property type="match status" value="1"/>
</dbReference>
<dbReference type="InterPro" id="IPR041492">
    <property type="entry name" value="HAD_2"/>
</dbReference>
<evidence type="ECO:0000313" key="1">
    <source>
        <dbReference type="EMBL" id="HJC07248.1"/>
    </source>
</evidence>
<dbReference type="NCBIfam" id="TIGR01549">
    <property type="entry name" value="HAD-SF-IA-v1"/>
    <property type="match status" value="1"/>
</dbReference>
<proteinExistence type="predicted"/>
<dbReference type="InterPro" id="IPR050155">
    <property type="entry name" value="HAD-like_hydrolase_sf"/>
</dbReference>
<dbReference type="SFLD" id="SFLDG01129">
    <property type="entry name" value="C1.5:_HAD__Beta-PGM__Phosphata"/>
    <property type="match status" value="1"/>
</dbReference>
<dbReference type="SFLD" id="SFLDS00003">
    <property type="entry name" value="Haloacid_Dehalogenase"/>
    <property type="match status" value="1"/>
</dbReference>
<dbReference type="AlphaFoldDB" id="A0A9D2N1F7"/>
<dbReference type="InterPro" id="IPR023198">
    <property type="entry name" value="PGP-like_dom2"/>
</dbReference>
<dbReference type="GO" id="GO:0008967">
    <property type="term" value="F:phosphoglycolate phosphatase activity"/>
    <property type="evidence" value="ECO:0007669"/>
    <property type="project" value="TreeGrafter"/>
</dbReference>
<dbReference type="PANTHER" id="PTHR43434:SF1">
    <property type="entry name" value="PHOSPHOGLYCOLATE PHOSPHATASE"/>
    <property type="match status" value="1"/>
</dbReference>
<dbReference type="PANTHER" id="PTHR43434">
    <property type="entry name" value="PHOSPHOGLYCOLATE PHOSPHATASE"/>
    <property type="match status" value="1"/>
</dbReference>
<organism evidence="1 2">
    <name type="scientific">Candidatus Enterocloster excrementipullorum</name>
    <dbReference type="NCBI Taxonomy" id="2838559"/>
    <lineage>
        <taxon>Bacteria</taxon>
        <taxon>Bacillati</taxon>
        <taxon>Bacillota</taxon>
        <taxon>Clostridia</taxon>
        <taxon>Lachnospirales</taxon>
        <taxon>Lachnospiraceae</taxon>
        <taxon>Enterocloster</taxon>
    </lineage>
</organism>
<dbReference type="SUPFAM" id="SSF56784">
    <property type="entry name" value="HAD-like"/>
    <property type="match status" value="1"/>
</dbReference>
<keyword evidence="1" id="KW-0378">Hydrolase</keyword>
<dbReference type="SFLD" id="SFLDG01135">
    <property type="entry name" value="C1.5.6:_HAD__Beta-PGM__Phospha"/>
    <property type="match status" value="1"/>
</dbReference>
<dbReference type="Gene3D" id="3.40.50.1000">
    <property type="entry name" value="HAD superfamily/HAD-like"/>
    <property type="match status" value="1"/>
</dbReference>
<accession>A0A9D2N1F7</accession>
<dbReference type="Pfam" id="PF13419">
    <property type="entry name" value="HAD_2"/>
    <property type="match status" value="1"/>
</dbReference>
<dbReference type="GO" id="GO:0005829">
    <property type="term" value="C:cytosol"/>
    <property type="evidence" value="ECO:0007669"/>
    <property type="project" value="TreeGrafter"/>
</dbReference>
<dbReference type="InterPro" id="IPR023214">
    <property type="entry name" value="HAD_sf"/>
</dbReference>
<gene>
    <name evidence="1" type="ORF">H9704_14075</name>
</gene>
<dbReference type="InterPro" id="IPR006439">
    <property type="entry name" value="HAD-SF_hydro_IA"/>
</dbReference>
<dbReference type="Proteomes" id="UP000823910">
    <property type="component" value="Unassembled WGS sequence"/>
</dbReference>
<name>A0A9D2N1F7_9FIRM</name>
<dbReference type="InterPro" id="IPR036412">
    <property type="entry name" value="HAD-like_sf"/>
</dbReference>
<sequence length="224" mass="25098">MYRCCIFDLDGTLVNSVYAIQKATSETLAHFHLEPVSEEETKLFAGDGYKKLVERAMEAKGDSKPEHVQEALALYPRIFKDCCLYRVGAYEGIKELLAFLRENHISCAVLSNKPHDRTLDNVWAVFGKECFDRIYGEREDEGIAKKPSPDGVEAICRELGVSGEECLYFGDTNTDMETGKNAGVDTVGVTWGFRSREELLAFHPVLLADHPAQVIDFVRRANGI</sequence>
<dbReference type="GO" id="GO:0006281">
    <property type="term" value="P:DNA repair"/>
    <property type="evidence" value="ECO:0007669"/>
    <property type="project" value="TreeGrafter"/>
</dbReference>
<protein>
    <submittedName>
        <fullName evidence="1">HAD family hydrolase</fullName>
    </submittedName>
</protein>
<dbReference type="EMBL" id="DWWT01000077">
    <property type="protein sequence ID" value="HJC07248.1"/>
    <property type="molecule type" value="Genomic_DNA"/>
</dbReference>
<comment type="caution">
    <text evidence="1">The sequence shown here is derived from an EMBL/GenBank/DDBJ whole genome shotgun (WGS) entry which is preliminary data.</text>
</comment>
<reference evidence="1" key="2">
    <citation type="submission" date="2021-04" db="EMBL/GenBank/DDBJ databases">
        <authorList>
            <person name="Gilroy R."/>
        </authorList>
    </citation>
    <scope>NUCLEOTIDE SEQUENCE</scope>
    <source>
        <strain evidence="1">CHK180-15479</strain>
    </source>
</reference>
<reference evidence="1" key="1">
    <citation type="journal article" date="2021" name="PeerJ">
        <title>Extensive microbial diversity within the chicken gut microbiome revealed by metagenomics and culture.</title>
        <authorList>
            <person name="Gilroy R."/>
            <person name="Ravi A."/>
            <person name="Getino M."/>
            <person name="Pursley I."/>
            <person name="Horton D.L."/>
            <person name="Alikhan N.F."/>
            <person name="Baker D."/>
            <person name="Gharbi K."/>
            <person name="Hall N."/>
            <person name="Watson M."/>
            <person name="Adriaenssens E.M."/>
            <person name="Foster-Nyarko E."/>
            <person name="Jarju S."/>
            <person name="Secka A."/>
            <person name="Antonio M."/>
            <person name="Oren A."/>
            <person name="Chaudhuri R.R."/>
            <person name="La Ragione R."/>
            <person name="Hildebrand F."/>
            <person name="Pallen M.J."/>
        </authorList>
    </citation>
    <scope>NUCLEOTIDE SEQUENCE</scope>
    <source>
        <strain evidence="1">CHK180-15479</strain>
    </source>
</reference>
<evidence type="ECO:0000313" key="2">
    <source>
        <dbReference type="Proteomes" id="UP000823910"/>
    </source>
</evidence>